<dbReference type="AlphaFoldDB" id="A0A067NGH8"/>
<accession>A0A067NGH8</accession>
<dbReference type="EMBL" id="KL198009">
    <property type="protein sequence ID" value="KDQ27158.1"/>
    <property type="molecule type" value="Genomic_DNA"/>
</dbReference>
<evidence type="ECO:0000313" key="3">
    <source>
        <dbReference type="Proteomes" id="UP000027073"/>
    </source>
</evidence>
<dbReference type="InParanoid" id="A0A067NGH8"/>
<gene>
    <name evidence="2" type="ORF">PLEOSDRAFT_1089979</name>
</gene>
<dbReference type="Proteomes" id="UP000027073">
    <property type="component" value="Unassembled WGS sequence"/>
</dbReference>
<feature type="region of interest" description="Disordered" evidence="1">
    <location>
        <begin position="1"/>
        <end position="34"/>
    </location>
</feature>
<sequence length="122" mass="12954">MDIVEQVEEGAARASDGAKRTLQSGVPSKAHPARDTCVHMRGAQCSAVRFRPGLDIGVGAESRQSTLQNVGISISKSPDPQICDGRASASPPLSIPLAPIRLSSGRLPWVFRTLPGWALVKR</sequence>
<reference evidence="3" key="1">
    <citation type="journal article" date="2014" name="Proc. Natl. Acad. Sci. U.S.A.">
        <title>Extensive sampling of basidiomycete genomes demonstrates inadequacy of the white-rot/brown-rot paradigm for wood decay fungi.</title>
        <authorList>
            <person name="Riley R."/>
            <person name="Salamov A.A."/>
            <person name="Brown D.W."/>
            <person name="Nagy L.G."/>
            <person name="Floudas D."/>
            <person name="Held B.W."/>
            <person name="Levasseur A."/>
            <person name="Lombard V."/>
            <person name="Morin E."/>
            <person name="Otillar R."/>
            <person name="Lindquist E.A."/>
            <person name="Sun H."/>
            <person name="LaButti K.M."/>
            <person name="Schmutz J."/>
            <person name="Jabbour D."/>
            <person name="Luo H."/>
            <person name="Baker S.E."/>
            <person name="Pisabarro A.G."/>
            <person name="Walton J.D."/>
            <person name="Blanchette R.A."/>
            <person name="Henrissat B."/>
            <person name="Martin F."/>
            <person name="Cullen D."/>
            <person name="Hibbett D.S."/>
            <person name="Grigoriev I.V."/>
        </authorList>
    </citation>
    <scope>NUCLEOTIDE SEQUENCE [LARGE SCALE GENOMIC DNA]</scope>
    <source>
        <strain evidence="3">PC15</strain>
    </source>
</reference>
<evidence type="ECO:0000256" key="1">
    <source>
        <dbReference type="SAM" id="MobiDB-lite"/>
    </source>
</evidence>
<name>A0A067NGH8_PLEO1</name>
<evidence type="ECO:0000313" key="2">
    <source>
        <dbReference type="EMBL" id="KDQ27158.1"/>
    </source>
</evidence>
<dbReference type="VEuPathDB" id="FungiDB:PLEOSDRAFT_1089979"/>
<organism evidence="2 3">
    <name type="scientific">Pleurotus ostreatus (strain PC15)</name>
    <name type="common">Oyster mushroom</name>
    <dbReference type="NCBI Taxonomy" id="1137138"/>
    <lineage>
        <taxon>Eukaryota</taxon>
        <taxon>Fungi</taxon>
        <taxon>Dikarya</taxon>
        <taxon>Basidiomycota</taxon>
        <taxon>Agaricomycotina</taxon>
        <taxon>Agaricomycetes</taxon>
        <taxon>Agaricomycetidae</taxon>
        <taxon>Agaricales</taxon>
        <taxon>Pleurotineae</taxon>
        <taxon>Pleurotaceae</taxon>
        <taxon>Pleurotus</taxon>
    </lineage>
</organism>
<proteinExistence type="predicted"/>
<protein>
    <submittedName>
        <fullName evidence="2">Uncharacterized protein</fullName>
    </submittedName>
</protein>
<dbReference type="HOGENOM" id="CLU_2027709_0_0_1"/>